<accession>A0A8J6C8I6</accession>
<dbReference type="AlphaFoldDB" id="A0A8J6C8I6"/>
<dbReference type="PANTHER" id="PTHR34386">
    <property type="entry name" value="GLUTAREDOXIN"/>
    <property type="match status" value="1"/>
</dbReference>
<feature type="domain" description="DUF547" evidence="1">
    <location>
        <begin position="102"/>
        <end position="217"/>
    </location>
</feature>
<reference evidence="2" key="1">
    <citation type="submission" date="2021-05" db="EMBL/GenBank/DDBJ databases">
        <title>The genome of the haptophyte Pavlova lutheri (Diacronema luteri, Pavlovales) - a model for lipid biosynthesis in eukaryotic algae.</title>
        <authorList>
            <person name="Hulatt C.J."/>
            <person name="Posewitz M.C."/>
        </authorList>
    </citation>
    <scope>NUCLEOTIDE SEQUENCE</scope>
    <source>
        <strain evidence="2">NIVA-4/92</strain>
    </source>
</reference>
<dbReference type="EMBL" id="JAGTXO010000031">
    <property type="protein sequence ID" value="KAG8460670.1"/>
    <property type="molecule type" value="Genomic_DNA"/>
</dbReference>
<keyword evidence="3" id="KW-1185">Reference proteome</keyword>
<sequence>MPLDLLQPVLNGLEKRAASSKIPPARTVAGRQRLADAPRSGVDGATFDHGAWDRCLKAHVRTGATVGPIMGVHVVDYAGLAADPGFDAYLAQLASANVGALGARERLALYINAYNALCCAHIVAHARGAGAGTPPLRSILELKEAGKVVWDRYAGTVGGERLSLNQVEHDKLRRAWAEPAVHACIVCASASCPNLRAEAFVAPRLEEQMRAQVDEWLANPTKGLRVEGVRRVRLSRIFLWFEADWGGTRAVKTFLLQHALPTGAANALASAHTAVRYFDYDWSVNRAE</sequence>
<dbReference type="OrthoDB" id="418495at2759"/>
<organism evidence="2 3">
    <name type="scientific">Diacronema lutheri</name>
    <name type="common">Unicellular marine alga</name>
    <name type="synonym">Monochrysis lutheri</name>
    <dbReference type="NCBI Taxonomy" id="2081491"/>
    <lineage>
        <taxon>Eukaryota</taxon>
        <taxon>Haptista</taxon>
        <taxon>Haptophyta</taxon>
        <taxon>Pavlovophyceae</taxon>
        <taxon>Pavlovales</taxon>
        <taxon>Pavlovaceae</taxon>
        <taxon>Diacronema</taxon>
    </lineage>
</organism>
<dbReference type="GO" id="GO:0009055">
    <property type="term" value="F:electron transfer activity"/>
    <property type="evidence" value="ECO:0007669"/>
    <property type="project" value="TreeGrafter"/>
</dbReference>
<name>A0A8J6C8I6_DIALT</name>
<comment type="caution">
    <text evidence="2">The sequence shown here is derived from an EMBL/GenBank/DDBJ whole genome shotgun (WGS) entry which is preliminary data.</text>
</comment>
<dbReference type="Proteomes" id="UP000751190">
    <property type="component" value="Unassembled WGS sequence"/>
</dbReference>
<protein>
    <recommendedName>
        <fullName evidence="1">DUF547 domain-containing protein</fullName>
    </recommendedName>
</protein>
<dbReference type="Pfam" id="PF04784">
    <property type="entry name" value="DUF547"/>
    <property type="match status" value="1"/>
</dbReference>
<evidence type="ECO:0000259" key="1">
    <source>
        <dbReference type="Pfam" id="PF04784"/>
    </source>
</evidence>
<evidence type="ECO:0000313" key="3">
    <source>
        <dbReference type="Proteomes" id="UP000751190"/>
    </source>
</evidence>
<proteinExistence type="predicted"/>
<dbReference type="PANTHER" id="PTHR34386:SF1">
    <property type="entry name" value="GLUTAREDOXIN-LIKE PROTEIN NRDH"/>
    <property type="match status" value="1"/>
</dbReference>
<dbReference type="OMA" id="NEPRIHF"/>
<evidence type="ECO:0000313" key="2">
    <source>
        <dbReference type="EMBL" id="KAG8460670.1"/>
    </source>
</evidence>
<gene>
    <name evidence="2" type="ORF">KFE25_011445</name>
</gene>
<dbReference type="InterPro" id="IPR006869">
    <property type="entry name" value="DUF547"/>
</dbReference>
<dbReference type="InterPro" id="IPR051548">
    <property type="entry name" value="Grx-like_ET"/>
</dbReference>
<dbReference type="GO" id="GO:0045454">
    <property type="term" value="P:cell redox homeostasis"/>
    <property type="evidence" value="ECO:0007669"/>
    <property type="project" value="TreeGrafter"/>
</dbReference>